<organism evidence="1 2">
    <name type="scientific">Sphingomonas qomolangmaensis</name>
    <dbReference type="NCBI Taxonomy" id="2918765"/>
    <lineage>
        <taxon>Bacteria</taxon>
        <taxon>Pseudomonadati</taxon>
        <taxon>Pseudomonadota</taxon>
        <taxon>Alphaproteobacteria</taxon>
        <taxon>Sphingomonadales</taxon>
        <taxon>Sphingomonadaceae</taxon>
        <taxon>Sphingomonas</taxon>
    </lineage>
</organism>
<name>A0ABY5LE36_9SPHN</name>
<proteinExistence type="predicted"/>
<evidence type="ECO:0000313" key="1">
    <source>
        <dbReference type="EMBL" id="UUL84049.1"/>
    </source>
</evidence>
<keyword evidence="2" id="KW-1185">Reference proteome</keyword>
<dbReference type="Proteomes" id="UP001058533">
    <property type="component" value="Chromosome"/>
</dbReference>
<dbReference type="EMBL" id="CP101740">
    <property type="protein sequence ID" value="UUL84049.1"/>
    <property type="molecule type" value="Genomic_DNA"/>
</dbReference>
<protein>
    <submittedName>
        <fullName evidence="1">Uncharacterized protein</fullName>
    </submittedName>
</protein>
<reference evidence="1" key="1">
    <citation type="submission" date="2022-07" db="EMBL/GenBank/DDBJ databases">
        <title>Sphingomonas sp. nov., a novel bacterium isolated from the north slope of the Mount Everest.</title>
        <authorList>
            <person name="Cui X."/>
            <person name="Liu Y."/>
        </authorList>
    </citation>
    <scope>NUCLEOTIDE SEQUENCE</scope>
    <source>
        <strain evidence="1">S5-59</strain>
    </source>
</reference>
<gene>
    <name evidence="1" type="ORF">NMP03_07650</name>
</gene>
<accession>A0ABY5LE36</accession>
<dbReference type="RefSeq" id="WP_256507884.1">
    <property type="nucleotide sequence ID" value="NZ_CP101740.1"/>
</dbReference>
<evidence type="ECO:0000313" key="2">
    <source>
        <dbReference type="Proteomes" id="UP001058533"/>
    </source>
</evidence>
<sequence>MKARQRLGCPQPRKPAGPFRYFNSSRAVIGLVVLMKMPFPVSSPNAGNLLTHPTAAGAADARLPALAPALRGDSGEAQRRIDLPLASRRPVRRPLNFDVKYIETDTTARLSTTAIGDQSLRVHLVR</sequence>